<reference evidence="2" key="1">
    <citation type="journal article" date="2019" name="Sci. Rep.">
        <title>A comparative genomics approach for identifying host-range determinants in Streptococcus thermophilus bacteriophages.</title>
        <authorList>
            <person name="Szymczak P."/>
            <person name="Rau M.H."/>
            <person name="Monteiro J.M."/>
            <person name="Pinho M.G."/>
            <person name="Filipe S.R."/>
            <person name="Vogensen F.K."/>
            <person name="Zeidan A.A."/>
            <person name="Janzen T."/>
        </authorList>
    </citation>
    <scope>NUCLEOTIDE SEQUENCE</scope>
    <source>
        <strain evidence="2">STCH_20_eps</strain>
    </source>
</reference>
<accession>A0A4Y3UEF1</accession>
<dbReference type="InterPro" id="IPR001173">
    <property type="entry name" value="Glyco_trans_2-like"/>
</dbReference>
<dbReference type="EMBL" id="MK483556">
    <property type="protein sequence ID" value="QBR99961.1"/>
    <property type="molecule type" value="Genomic_DNA"/>
</dbReference>
<dbReference type="Gene3D" id="3.90.550.10">
    <property type="entry name" value="Spore Coat Polysaccharide Biosynthesis Protein SpsA, Chain A"/>
    <property type="match status" value="1"/>
</dbReference>
<dbReference type="SUPFAM" id="SSF53448">
    <property type="entry name" value="Nucleotide-diphospho-sugar transferases"/>
    <property type="match status" value="1"/>
</dbReference>
<dbReference type="PANTHER" id="PTHR22916:SF3">
    <property type="entry name" value="UDP-GLCNAC:BETAGAL BETA-1,3-N-ACETYLGLUCOSAMINYLTRANSFERASE-LIKE PROTEIN 1"/>
    <property type="match status" value="1"/>
</dbReference>
<dbReference type="AlphaFoldDB" id="A0A4Y3UEF1"/>
<sequence>MKLSIILPVYNGEKYIEKCLDSILQNDNRDYELIIVNDGSNDNSRKIIEKRLDERIKLYNNKNHGVSYSRNYGILRASGDYIMFVDADDYLSYDWHCKVINKLKDKDWYIFSNENISINKNILERQICGVNNDGIILAGPFSKVYKRKLIIENNIKFNEKIINGEDMLFNLNYLKKCNSIFKVEESFYKYRVNVGSATKSFNEKIINSDKEFQLELQKVTDDVIIINSSGCNGLFTIIDRICYVKKFDEAKEFFSKIDIEFYKKYDLNYLNKAKKNIIKLLINRKEFIIFCLIKIKHFIMRKIRKEYVKDI</sequence>
<protein>
    <submittedName>
        <fullName evidence="2">Putative glycosyl transferase</fullName>
    </submittedName>
</protein>
<dbReference type="InterPro" id="IPR029044">
    <property type="entry name" value="Nucleotide-diphossugar_trans"/>
</dbReference>
<evidence type="ECO:0000259" key="1">
    <source>
        <dbReference type="Pfam" id="PF00535"/>
    </source>
</evidence>
<feature type="domain" description="Glycosyltransferase 2-like" evidence="1">
    <location>
        <begin position="4"/>
        <end position="126"/>
    </location>
</feature>
<dbReference type="GO" id="GO:0016758">
    <property type="term" value="F:hexosyltransferase activity"/>
    <property type="evidence" value="ECO:0007669"/>
    <property type="project" value="UniProtKB-ARBA"/>
</dbReference>
<dbReference type="RefSeq" id="WP_141327099.1">
    <property type="nucleotide sequence ID" value="NZ_BJMZ01000020.1"/>
</dbReference>
<keyword evidence="2" id="KW-0808">Transferase</keyword>
<dbReference type="PANTHER" id="PTHR22916">
    <property type="entry name" value="GLYCOSYLTRANSFERASE"/>
    <property type="match status" value="1"/>
</dbReference>
<organism evidence="2">
    <name type="scientific">Streptococcus thermophilus</name>
    <dbReference type="NCBI Taxonomy" id="1308"/>
    <lineage>
        <taxon>Bacteria</taxon>
        <taxon>Bacillati</taxon>
        <taxon>Bacillota</taxon>
        <taxon>Bacilli</taxon>
        <taxon>Lactobacillales</taxon>
        <taxon>Streptococcaceae</taxon>
        <taxon>Streptococcus</taxon>
    </lineage>
</organism>
<evidence type="ECO:0000313" key="2">
    <source>
        <dbReference type="EMBL" id="QBR99961.1"/>
    </source>
</evidence>
<dbReference type="CDD" id="cd00761">
    <property type="entry name" value="Glyco_tranf_GTA_type"/>
    <property type="match status" value="1"/>
</dbReference>
<name>A0A4Y3UEF1_STRTR</name>
<gene>
    <name evidence="2" type="ORF">eps20_0009</name>
</gene>
<proteinExistence type="predicted"/>
<dbReference type="Pfam" id="PF00535">
    <property type="entry name" value="Glycos_transf_2"/>
    <property type="match status" value="1"/>
</dbReference>